<comment type="caution">
    <text evidence="2">The sequence shown here is derived from an EMBL/GenBank/DDBJ whole genome shotgun (WGS) entry which is preliminary data.</text>
</comment>
<name>A0ABT9VB72_9BACI</name>
<evidence type="ECO:0000256" key="1">
    <source>
        <dbReference type="SAM" id="MobiDB-lite"/>
    </source>
</evidence>
<dbReference type="Proteomes" id="UP001224359">
    <property type="component" value="Unassembled WGS sequence"/>
</dbReference>
<reference evidence="2 3" key="1">
    <citation type="submission" date="2023-07" db="EMBL/GenBank/DDBJ databases">
        <title>Genomic Encyclopedia of Type Strains, Phase IV (KMG-IV): sequencing the most valuable type-strain genomes for metagenomic binning, comparative biology and taxonomic classification.</title>
        <authorList>
            <person name="Goeker M."/>
        </authorList>
    </citation>
    <scope>NUCLEOTIDE SEQUENCE [LARGE SCALE GENOMIC DNA]</scope>
    <source>
        <strain evidence="2 3">DSM 16460</strain>
    </source>
</reference>
<feature type="compositionally biased region" description="Basic and acidic residues" evidence="1">
    <location>
        <begin position="1"/>
        <end position="17"/>
    </location>
</feature>
<feature type="region of interest" description="Disordered" evidence="1">
    <location>
        <begin position="1"/>
        <end position="21"/>
    </location>
</feature>
<keyword evidence="3" id="KW-1185">Reference proteome</keyword>
<proteinExistence type="predicted"/>
<protein>
    <submittedName>
        <fullName evidence="2">RNA-binding protein with EMAP domain</fullName>
    </submittedName>
</protein>
<evidence type="ECO:0000313" key="2">
    <source>
        <dbReference type="EMBL" id="MDQ0158214.1"/>
    </source>
</evidence>
<evidence type="ECO:0000313" key="3">
    <source>
        <dbReference type="Proteomes" id="UP001224359"/>
    </source>
</evidence>
<dbReference type="RefSeq" id="WP_306973748.1">
    <property type="nucleotide sequence ID" value="NZ_JAUSTQ010000001.1"/>
</dbReference>
<gene>
    <name evidence="2" type="ORF">J2S77_000164</name>
</gene>
<sequence length="83" mass="9553">MSEKEKSTSEGRPEMIDHGVIVRPEGEDWHVYIVDQEDDVETFDTKGEALKRADDISDEYESFVQLLDENGDVDNNLTYDDVQ</sequence>
<organism evidence="2 3">
    <name type="scientific">Alkalibacillus salilacus</name>
    <dbReference type="NCBI Taxonomy" id="284582"/>
    <lineage>
        <taxon>Bacteria</taxon>
        <taxon>Bacillati</taxon>
        <taxon>Bacillota</taxon>
        <taxon>Bacilli</taxon>
        <taxon>Bacillales</taxon>
        <taxon>Bacillaceae</taxon>
        <taxon>Alkalibacillus</taxon>
    </lineage>
</organism>
<dbReference type="EMBL" id="JAUSTQ010000001">
    <property type="protein sequence ID" value="MDQ0158214.1"/>
    <property type="molecule type" value="Genomic_DNA"/>
</dbReference>
<accession>A0ABT9VB72</accession>